<dbReference type="Proteomes" id="UP000186303">
    <property type="component" value="Chromosome 1"/>
</dbReference>
<dbReference type="PANTHER" id="PTHR10996">
    <property type="entry name" value="2-HYDROXYACID DEHYDROGENASE-RELATED"/>
    <property type="match status" value="1"/>
</dbReference>
<dbReference type="EMBL" id="LT671821">
    <property type="protein sequence ID" value="SHO75679.1"/>
    <property type="molecule type" value="Genomic_DNA"/>
</dbReference>
<dbReference type="OrthoDB" id="9991913at2759"/>
<evidence type="ECO:0000256" key="1">
    <source>
        <dbReference type="ARBA" id="ARBA00005854"/>
    </source>
</evidence>
<reference evidence="8" key="1">
    <citation type="journal article" date="2017" name="Nucleic Acids Res.">
        <title>Proteogenomics produces comprehensive and highly accurate protein-coding gene annotation in a complete genome assembly of Malassezia sympodialis.</title>
        <authorList>
            <person name="Zhu Y."/>
            <person name="Engstroem P.G."/>
            <person name="Tellgren-Roth C."/>
            <person name="Baudo C.D."/>
            <person name="Kennell J.C."/>
            <person name="Sun S."/>
            <person name="Billmyre R.B."/>
            <person name="Schroeder M.S."/>
            <person name="Andersson A."/>
            <person name="Holm T."/>
            <person name="Sigurgeirsson B."/>
            <person name="Wu G."/>
            <person name="Sankaranarayanan S.R."/>
            <person name="Siddharthan R."/>
            <person name="Sanyal K."/>
            <person name="Lundeberg J."/>
            <person name="Nystedt B."/>
            <person name="Boekhout T."/>
            <person name="Dawson T.L. Jr."/>
            <person name="Heitman J."/>
            <person name="Scheynius A."/>
            <person name="Lehtioe J."/>
        </authorList>
    </citation>
    <scope>NUCLEOTIDE SEQUENCE [LARGE SCALE GENOMIC DNA]</scope>
    <source>
        <strain evidence="8">ATCC 42132</strain>
    </source>
</reference>
<dbReference type="InterPro" id="IPR029753">
    <property type="entry name" value="D-isomer_DH_CS"/>
</dbReference>
<dbReference type="STRING" id="1230383.A0A1M7ZZS2"/>
<gene>
    <name evidence="7" type="ORF">MSYG_0011</name>
</gene>
<dbReference type="SUPFAM" id="SSF51735">
    <property type="entry name" value="NAD(P)-binding Rossmann-fold domains"/>
    <property type="match status" value="1"/>
</dbReference>
<feature type="domain" description="D-isomer specific 2-hydroxyacid dehydrogenase NAD-binding" evidence="6">
    <location>
        <begin position="145"/>
        <end position="330"/>
    </location>
</feature>
<organism evidence="7 8">
    <name type="scientific">Malassezia sympodialis (strain ATCC 42132)</name>
    <name type="common">Atopic eczema-associated yeast</name>
    <dbReference type="NCBI Taxonomy" id="1230383"/>
    <lineage>
        <taxon>Eukaryota</taxon>
        <taxon>Fungi</taxon>
        <taxon>Dikarya</taxon>
        <taxon>Basidiomycota</taxon>
        <taxon>Ustilaginomycotina</taxon>
        <taxon>Malasseziomycetes</taxon>
        <taxon>Malasseziales</taxon>
        <taxon>Malasseziaceae</taxon>
        <taxon>Malassezia</taxon>
    </lineage>
</organism>
<name>A0A1M7ZZS2_MALS4</name>
<dbReference type="GO" id="GO:0016618">
    <property type="term" value="F:hydroxypyruvate reductase [NAD(P)H] activity"/>
    <property type="evidence" value="ECO:0007669"/>
    <property type="project" value="TreeGrafter"/>
</dbReference>
<protein>
    <submittedName>
        <fullName evidence="7">Similar to S.cerevisiae protein GOR1 (Glyoxylate reductase)</fullName>
    </submittedName>
</protein>
<dbReference type="InterPro" id="IPR050223">
    <property type="entry name" value="D-isomer_2-hydroxyacid_DH"/>
</dbReference>
<feature type="domain" description="D-isomer specific 2-hydroxyacid dehydrogenase catalytic" evidence="5">
    <location>
        <begin position="87"/>
        <end position="361"/>
    </location>
</feature>
<dbReference type="PROSITE" id="PS00065">
    <property type="entry name" value="D_2_HYDROXYACID_DH_1"/>
    <property type="match status" value="1"/>
</dbReference>
<proteinExistence type="inferred from homology"/>
<dbReference type="InterPro" id="IPR036291">
    <property type="entry name" value="NAD(P)-bd_dom_sf"/>
</dbReference>
<keyword evidence="2 4" id="KW-0560">Oxidoreductase</keyword>
<sequence length="371" mass="40468">MFGHAWRRTCVRLAPHARAYSSRPQVLLMDEIQLAKTDLERLSAHADILRNETRTRGELMTAFQPGGRYSSVSGIYRHFGGTRSIKVSGRFDEELVQSLPLSLRFVVHNGAGYDQLDIPSLSKRGIQVANVPTVVNEATADTALFLLIGALRQFPRAMGDLQKGVFHQQFSFAQASDPEGLTLGIVGAGGIGRTLARKAAHALGMHVVYHNRHRLSEELETQGMPEGKKMEYALSLDSLLGQSDVVSIHCPLTPETKGLISGPQFARMQSHAVLINTARGPIVDEEALVHALDHDVIAGAGLDVYANEPHIHPGLVRLSTSKALLLPHVGTLSLQTQTDMEAVCLRNLEHGLSTGRLLFTVKEQEGLDLHA</sequence>
<evidence type="ECO:0000256" key="2">
    <source>
        <dbReference type="ARBA" id="ARBA00023002"/>
    </source>
</evidence>
<comment type="similarity">
    <text evidence="1 4">Belongs to the D-isomer specific 2-hydroxyacid dehydrogenase family.</text>
</comment>
<dbReference type="AlphaFoldDB" id="A0A1M7ZZS2"/>
<evidence type="ECO:0000313" key="7">
    <source>
        <dbReference type="EMBL" id="SHO75679.1"/>
    </source>
</evidence>
<dbReference type="OMA" id="VMDAAPS"/>
<evidence type="ECO:0000259" key="6">
    <source>
        <dbReference type="Pfam" id="PF02826"/>
    </source>
</evidence>
<dbReference type="InterPro" id="IPR029752">
    <property type="entry name" value="D-isomer_DH_CS1"/>
</dbReference>
<keyword evidence="3" id="KW-0520">NAD</keyword>
<dbReference type="InterPro" id="IPR006140">
    <property type="entry name" value="D-isomer_DH_NAD-bd"/>
</dbReference>
<dbReference type="CDD" id="cd12168">
    <property type="entry name" value="Mand_dh_like"/>
    <property type="match status" value="1"/>
</dbReference>
<dbReference type="InterPro" id="IPR006139">
    <property type="entry name" value="D-isomer_2_OHA_DH_cat_dom"/>
</dbReference>
<dbReference type="SUPFAM" id="SSF52283">
    <property type="entry name" value="Formate/glycerate dehydrogenase catalytic domain-like"/>
    <property type="match status" value="1"/>
</dbReference>
<dbReference type="GO" id="GO:0005829">
    <property type="term" value="C:cytosol"/>
    <property type="evidence" value="ECO:0007669"/>
    <property type="project" value="TreeGrafter"/>
</dbReference>
<dbReference type="PANTHER" id="PTHR10996:SF289">
    <property type="entry name" value="2-HYDROXYACID DEHYDROGENASE"/>
    <property type="match status" value="1"/>
</dbReference>
<evidence type="ECO:0000256" key="3">
    <source>
        <dbReference type="ARBA" id="ARBA00023027"/>
    </source>
</evidence>
<dbReference type="PROSITE" id="PS00670">
    <property type="entry name" value="D_2_HYDROXYACID_DH_2"/>
    <property type="match status" value="1"/>
</dbReference>
<dbReference type="Pfam" id="PF00389">
    <property type="entry name" value="2-Hacid_dh"/>
    <property type="match status" value="1"/>
</dbReference>
<evidence type="ECO:0000256" key="4">
    <source>
        <dbReference type="RuleBase" id="RU003719"/>
    </source>
</evidence>
<dbReference type="GO" id="GO:0051287">
    <property type="term" value="F:NAD binding"/>
    <property type="evidence" value="ECO:0007669"/>
    <property type="project" value="InterPro"/>
</dbReference>
<keyword evidence="8" id="KW-1185">Reference proteome</keyword>
<dbReference type="Pfam" id="PF02826">
    <property type="entry name" value="2-Hacid_dh_C"/>
    <property type="match status" value="1"/>
</dbReference>
<dbReference type="GO" id="GO:0030267">
    <property type="term" value="F:glyoxylate reductase (NADPH) activity"/>
    <property type="evidence" value="ECO:0007669"/>
    <property type="project" value="TreeGrafter"/>
</dbReference>
<dbReference type="Gene3D" id="3.40.50.720">
    <property type="entry name" value="NAD(P)-binding Rossmann-like Domain"/>
    <property type="match status" value="2"/>
</dbReference>
<evidence type="ECO:0000259" key="5">
    <source>
        <dbReference type="Pfam" id="PF00389"/>
    </source>
</evidence>
<accession>A0A1M7ZZS2</accession>
<dbReference type="FunFam" id="3.40.50.720:FF:000203">
    <property type="entry name" value="D-3-phosphoglycerate dehydrogenase (SerA)"/>
    <property type="match status" value="1"/>
</dbReference>
<dbReference type="VEuPathDB" id="FungiDB:MSYG_0011"/>
<evidence type="ECO:0000313" key="8">
    <source>
        <dbReference type="Proteomes" id="UP000186303"/>
    </source>
</evidence>